<feature type="transmembrane region" description="Helical" evidence="1">
    <location>
        <begin position="266"/>
        <end position="283"/>
    </location>
</feature>
<evidence type="ECO:0000313" key="3">
    <source>
        <dbReference type="Proteomes" id="UP001274830"/>
    </source>
</evidence>
<organism evidence="2 3">
    <name type="scientific">Recurvomyces mirabilis</name>
    <dbReference type="NCBI Taxonomy" id="574656"/>
    <lineage>
        <taxon>Eukaryota</taxon>
        <taxon>Fungi</taxon>
        <taxon>Dikarya</taxon>
        <taxon>Ascomycota</taxon>
        <taxon>Pezizomycotina</taxon>
        <taxon>Dothideomycetes</taxon>
        <taxon>Dothideomycetidae</taxon>
        <taxon>Mycosphaerellales</taxon>
        <taxon>Teratosphaeriaceae</taxon>
        <taxon>Recurvomyces</taxon>
    </lineage>
</organism>
<evidence type="ECO:0000313" key="2">
    <source>
        <dbReference type="EMBL" id="KAK3679860.1"/>
    </source>
</evidence>
<gene>
    <name evidence="2" type="ORF">LTR78_000236</name>
</gene>
<comment type="caution">
    <text evidence="2">The sequence shown here is derived from an EMBL/GenBank/DDBJ whole genome shotgun (WGS) entry which is preliminary data.</text>
</comment>
<accession>A0AAE0WWU8</accession>
<keyword evidence="1" id="KW-0812">Transmembrane</keyword>
<feature type="transmembrane region" description="Helical" evidence="1">
    <location>
        <begin position="151"/>
        <end position="171"/>
    </location>
</feature>
<feature type="transmembrane region" description="Helical" evidence="1">
    <location>
        <begin position="232"/>
        <end position="254"/>
    </location>
</feature>
<keyword evidence="3" id="KW-1185">Reference proteome</keyword>
<feature type="transmembrane region" description="Helical" evidence="1">
    <location>
        <begin position="202"/>
        <end position="220"/>
    </location>
</feature>
<dbReference type="Proteomes" id="UP001274830">
    <property type="component" value="Unassembled WGS sequence"/>
</dbReference>
<proteinExistence type="predicted"/>
<feature type="transmembrane region" description="Helical" evidence="1">
    <location>
        <begin position="334"/>
        <end position="356"/>
    </location>
</feature>
<reference evidence="2" key="1">
    <citation type="submission" date="2023-07" db="EMBL/GenBank/DDBJ databases">
        <title>Black Yeasts Isolated from many extreme environments.</title>
        <authorList>
            <person name="Coleine C."/>
            <person name="Stajich J.E."/>
            <person name="Selbmann L."/>
        </authorList>
    </citation>
    <scope>NUCLEOTIDE SEQUENCE</scope>
    <source>
        <strain evidence="2">CCFEE 5485</strain>
    </source>
</reference>
<dbReference type="AlphaFoldDB" id="A0AAE0WWU8"/>
<dbReference type="InterPro" id="IPR052979">
    <property type="entry name" value="Adenylate-forming_domain"/>
</dbReference>
<evidence type="ECO:0000256" key="1">
    <source>
        <dbReference type="SAM" id="Phobius"/>
    </source>
</evidence>
<name>A0AAE0WWU8_9PEZI</name>
<dbReference type="PANTHER" id="PTHR33927">
    <property type="entry name" value="TRANSMEMBRANE PROTEIN"/>
    <property type="match status" value="1"/>
</dbReference>
<keyword evidence="1" id="KW-1133">Transmembrane helix</keyword>
<feature type="transmembrane region" description="Helical" evidence="1">
    <location>
        <begin position="303"/>
        <end position="322"/>
    </location>
</feature>
<protein>
    <recommendedName>
        <fullName evidence="4">Integral membrane protein TmpA</fullName>
    </recommendedName>
</protein>
<dbReference type="EMBL" id="JAUTXT010000001">
    <property type="protein sequence ID" value="KAK3679860.1"/>
    <property type="molecule type" value="Genomic_DNA"/>
</dbReference>
<dbReference type="Gene3D" id="3.40.50.80">
    <property type="entry name" value="Nucleotide-binding domain of ferredoxin-NADP reductase (FNR) module"/>
    <property type="match status" value="1"/>
</dbReference>
<dbReference type="SUPFAM" id="SSF52343">
    <property type="entry name" value="Ferredoxin reductase-like, C-terminal NADP-linked domain"/>
    <property type="match status" value="1"/>
</dbReference>
<dbReference type="InterPro" id="IPR039261">
    <property type="entry name" value="FNR_nucleotide-bd"/>
</dbReference>
<evidence type="ECO:0008006" key="4">
    <source>
        <dbReference type="Google" id="ProtNLM"/>
    </source>
</evidence>
<dbReference type="PANTHER" id="PTHR33927:SF5">
    <property type="entry name" value="ENZYME, PUTATIVE (AFU_ORTHOLOGUE AFUA_8G01222)-RELATED"/>
    <property type="match status" value="1"/>
</dbReference>
<keyword evidence="1" id="KW-0472">Membrane</keyword>
<sequence length="571" mass="62776">MVALLARANPSCAVVTRILHTVGTSDPHQSILFPPGGGQRRSDSFSSTSLKDSLQTTSLGWQLEGQIICPSKVHLRPLEKSSSANIFSEATTLNEKDFTDVSSNQGQDFSNHIANSIYLIALQRVHPLPTTSGKSLINETRFKTFTFYRRLMVILLVTNVVVILCMIARSVRQPGSFSYSQAATAVGANLLAAVLMRQEHVINLLFHLLCAIPVNTPLAIRRIAAKMAYNNGGIHSGSAISALLWYMYYTVLVVQQFEGSNVQSKAVAAISAAILVIFTILILVSHPAIRRQYHDIWELSHRFGGWIAVGLVWAQILTIATADTHNLGRPLGTALIHLPTFWFLIAITCCLLYPWLRLKRLAVNATKLSDHATQLHFADRQLPTCRGIRLAHNPLIECHGFATIPDVSESRADVEKGYSVVISRVGDFTKGMIQTPPKHFWVRGAPTIGVMRLSSLFRPIVVVATGSGIGPCLSFLNVHPDHPMRVIWSARSPETTYGKDIMRNVLRADSNALIIDTKKTGTPNLVALTYAFVQQVHAEAVMIISNPKVTQEVVYGMESRKIAAFGAIFDS</sequence>